<dbReference type="GeneID" id="9670598"/>
<gene>
    <name evidence="2" type="ORF">NECHADRAFT_88498</name>
</gene>
<sequence>MDQVVRRVAMLEATPFPEAHHPNVMDCSSRAVRLQDSISNWDQDLKGIQEPDAAFHDELAILRDRSRRRLEQFALYPSQDDISLVQLALLSDGRQIKELELNHAATRAQKQEAYDHGMEVLVGKIIGDLINLFGLPTMQRLAPELFSPNGDQGHIARLSGDFNKLFPPDQPDAAAEELVLQPNGSHTRRAGRLRPMPLPSADSSVAKSGAVKRKQDANIGITRDKRRCLAVVKREPEPEIPRPAFPTSTEPALAVTESLYQHDDRQKAIIRKRGRTLTKKSVEFGVYGHTACVLVYRNPIRHKWVCAMHIPEGQDVPSLDAIVADHLRSEMATESQPSIEAGE</sequence>
<dbReference type="InParanoid" id="C7ZBR1"/>
<evidence type="ECO:0000256" key="1">
    <source>
        <dbReference type="SAM" id="MobiDB-lite"/>
    </source>
</evidence>
<dbReference type="KEGG" id="nhe:NECHADRAFT_88498"/>
<dbReference type="VEuPathDB" id="FungiDB:NECHADRAFT_88498"/>
<dbReference type="OrthoDB" id="5096715at2759"/>
<name>C7ZBR1_FUSV7</name>
<evidence type="ECO:0000313" key="3">
    <source>
        <dbReference type="Proteomes" id="UP000005206"/>
    </source>
</evidence>
<reference evidence="2 3" key="1">
    <citation type="journal article" date="2009" name="PLoS Genet.">
        <title>The genome of Nectria haematococca: contribution of supernumerary chromosomes to gene expansion.</title>
        <authorList>
            <person name="Coleman J.J."/>
            <person name="Rounsley S.D."/>
            <person name="Rodriguez-Carres M."/>
            <person name="Kuo A."/>
            <person name="Wasmann C.C."/>
            <person name="Grimwood J."/>
            <person name="Schmutz J."/>
            <person name="Taga M."/>
            <person name="White G.J."/>
            <person name="Zhou S."/>
            <person name="Schwartz D.C."/>
            <person name="Freitag M."/>
            <person name="Ma L.J."/>
            <person name="Danchin E.G."/>
            <person name="Henrissat B."/>
            <person name="Coutinho P.M."/>
            <person name="Nelson D.R."/>
            <person name="Straney D."/>
            <person name="Napoli C.A."/>
            <person name="Barker B.M."/>
            <person name="Gribskov M."/>
            <person name="Rep M."/>
            <person name="Kroken S."/>
            <person name="Molnar I."/>
            <person name="Rensing C."/>
            <person name="Kennell J.C."/>
            <person name="Zamora J."/>
            <person name="Farman M.L."/>
            <person name="Selker E.U."/>
            <person name="Salamov A."/>
            <person name="Shapiro H."/>
            <person name="Pangilinan J."/>
            <person name="Lindquist E."/>
            <person name="Lamers C."/>
            <person name="Grigoriev I.V."/>
            <person name="Geiser D.M."/>
            <person name="Covert S.F."/>
            <person name="Temporini E."/>
            <person name="Vanetten H.D."/>
        </authorList>
    </citation>
    <scope>NUCLEOTIDE SEQUENCE [LARGE SCALE GENOMIC DNA]</scope>
    <source>
        <strain evidence="3">ATCC MYA-4622 / CBS 123669 / FGSC 9596 / NRRL 45880 / 77-13-4</strain>
    </source>
</reference>
<dbReference type="EMBL" id="GG698915">
    <property type="protein sequence ID" value="EEU38562.1"/>
    <property type="molecule type" value="Genomic_DNA"/>
</dbReference>
<dbReference type="Proteomes" id="UP000005206">
    <property type="component" value="Chromosome 14"/>
</dbReference>
<dbReference type="AlphaFoldDB" id="C7ZBR1"/>
<proteinExistence type="predicted"/>
<organism evidence="2 3">
    <name type="scientific">Fusarium vanettenii (strain ATCC MYA-4622 / CBS 123669 / FGSC 9596 / NRRL 45880 / 77-13-4)</name>
    <name type="common">Fusarium solani subsp. pisi</name>
    <dbReference type="NCBI Taxonomy" id="660122"/>
    <lineage>
        <taxon>Eukaryota</taxon>
        <taxon>Fungi</taxon>
        <taxon>Dikarya</taxon>
        <taxon>Ascomycota</taxon>
        <taxon>Pezizomycotina</taxon>
        <taxon>Sordariomycetes</taxon>
        <taxon>Hypocreomycetidae</taxon>
        <taxon>Hypocreales</taxon>
        <taxon>Nectriaceae</taxon>
        <taxon>Fusarium</taxon>
        <taxon>Fusarium solani species complex</taxon>
        <taxon>Fusarium vanettenii</taxon>
    </lineage>
</organism>
<dbReference type="eggNOG" id="ENOG502RPHD">
    <property type="taxonomic scope" value="Eukaryota"/>
</dbReference>
<keyword evidence="3" id="KW-1185">Reference proteome</keyword>
<evidence type="ECO:0000313" key="2">
    <source>
        <dbReference type="EMBL" id="EEU38562.1"/>
    </source>
</evidence>
<dbReference type="RefSeq" id="XP_003044275.1">
    <property type="nucleotide sequence ID" value="XM_003044229.1"/>
</dbReference>
<dbReference type="HOGENOM" id="CLU_809139_0_0_1"/>
<accession>C7ZBR1</accession>
<protein>
    <submittedName>
        <fullName evidence="2">Uncharacterized protein</fullName>
    </submittedName>
</protein>
<feature type="region of interest" description="Disordered" evidence="1">
    <location>
        <begin position="182"/>
        <end position="217"/>
    </location>
</feature>